<evidence type="ECO:0000256" key="3">
    <source>
        <dbReference type="ARBA" id="ARBA00023163"/>
    </source>
</evidence>
<evidence type="ECO:0000313" key="6">
    <source>
        <dbReference type="EMBL" id="SHM79204.1"/>
    </source>
</evidence>
<dbReference type="Gene3D" id="1.10.357.10">
    <property type="entry name" value="Tetracycline Repressor, domain 2"/>
    <property type="match status" value="1"/>
</dbReference>
<dbReference type="InterPro" id="IPR009057">
    <property type="entry name" value="Homeodomain-like_sf"/>
</dbReference>
<name>A0A1M7LNJ5_9BACT</name>
<accession>A0A1M7LNJ5</accession>
<sequence length="198" mass="21837">MTKGEKTRQFIIEQSAILLNKKGMAGTAISDIMEVTKMAKGGIYGNFANKEEICREVFDYLLSQMATRIEARLAQENTWKEKLLALVDFYYDLVLANNNGGCPMLNFGTEADDTDLTMKSKVAAGIKSTQARIAKLVTNGIKAGEFSQNAHPAEFALKMFTMMEGGILVAKVTDNTSQMKTICGILKQEIESFSIPRT</sequence>
<feature type="DNA-binding region" description="H-T-H motif" evidence="4">
    <location>
        <begin position="28"/>
        <end position="47"/>
    </location>
</feature>
<proteinExistence type="predicted"/>
<dbReference type="PANTHER" id="PTHR47506:SF3">
    <property type="entry name" value="HTH-TYPE TRANSCRIPTIONAL REGULATOR LMRA"/>
    <property type="match status" value="1"/>
</dbReference>
<dbReference type="SUPFAM" id="SSF46689">
    <property type="entry name" value="Homeodomain-like"/>
    <property type="match status" value="1"/>
</dbReference>
<dbReference type="Pfam" id="PF00440">
    <property type="entry name" value="TetR_N"/>
    <property type="match status" value="1"/>
</dbReference>
<dbReference type="InterPro" id="IPR001647">
    <property type="entry name" value="HTH_TetR"/>
</dbReference>
<keyword evidence="2 4" id="KW-0238">DNA-binding</keyword>
<reference evidence="6 7" key="1">
    <citation type="submission" date="2016-11" db="EMBL/GenBank/DDBJ databases">
        <authorList>
            <person name="Jaros S."/>
            <person name="Januszkiewicz K."/>
            <person name="Wedrychowicz H."/>
        </authorList>
    </citation>
    <scope>NUCLEOTIDE SEQUENCE [LARGE SCALE GENOMIC DNA]</scope>
    <source>
        <strain evidence="6 7">DSM 27406</strain>
    </source>
</reference>
<evidence type="ECO:0000259" key="5">
    <source>
        <dbReference type="PROSITE" id="PS50977"/>
    </source>
</evidence>
<evidence type="ECO:0000313" key="7">
    <source>
        <dbReference type="Proteomes" id="UP000184420"/>
    </source>
</evidence>
<gene>
    <name evidence="6" type="ORF">SAMN05444266_11139</name>
</gene>
<evidence type="ECO:0000256" key="4">
    <source>
        <dbReference type="PROSITE-ProRule" id="PRU00335"/>
    </source>
</evidence>
<dbReference type="PROSITE" id="PS50977">
    <property type="entry name" value="HTH_TETR_2"/>
    <property type="match status" value="1"/>
</dbReference>
<dbReference type="PANTHER" id="PTHR47506">
    <property type="entry name" value="TRANSCRIPTIONAL REGULATORY PROTEIN"/>
    <property type="match status" value="1"/>
</dbReference>
<keyword evidence="1" id="KW-0805">Transcription regulation</keyword>
<protein>
    <submittedName>
        <fullName evidence="6">Transcriptional regulator, TetR family</fullName>
    </submittedName>
</protein>
<feature type="domain" description="HTH tetR-type" evidence="5">
    <location>
        <begin position="5"/>
        <end position="65"/>
    </location>
</feature>
<dbReference type="GO" id="GO:0003677">
    <property type="term" value="F:DNA binding"/>
    <property type="evidence" value="ECO:0007669"/>
    <property type="project" value="UniProtKB-UniRule"/>
</dbReference>
<keyword evidence="3" id="KW-0804">Transcription</keyword>
<dbReference type="InterPro" id="IPR011075">
    <property type="entry name" value="TetR_C"/>
</dbReference>
<dbReference type="STRING" id="1419482.SAMN05444266_11139"/>
<organism evidence="6 7">
    <name type="scientific">Chitinophaga jiangningensis</name>
    <dbReference type="NCBI Taxonomy" id="1419482"/>
    <lineage>
        <taxon>Bacteria</taxon>
        <taxon>Pseudomonadati</taxon>
        <taxon>Bacteroidota</taxon>
        <taxon>Chitinophagia</taxon>
        <taxon>Chitinophagales</taxon>
        <taxon>Chitinophagaceae</taxon>
        <taxon>Chitinophaga</taxon>
    </lineage>
</organism>
<dbReference type="Proteomes" id="UP000184420">
    <property type="component" value="Unassembled WGS sequence"/>
</dbReference>
<keyword evidence="7" id="KW-1185">Reference proteome</keyword>
<dbReference type="AlphaFoldDB" id="A0A1M7LNJ5"/>
<evidence type="ECO:0000256" key="1">
    <source>
        <dbReference type="ARBA" id="ARBA00023015"/>
    </source>
</evidence>
<dbReference type="InterPro" id="IPR036271">
    <property type="entry name" value="Tet_transcr_reg_TetR-rel_C_sf"/>
</dbReference>
<evidence type="ECO:0000256" key="2">
    <source>
        <dbReference type="ARBA" id="ARBA00023125"/>
    </source>
</evidence>
<dbReference type="Pfam" id="PF16925">
    <property type="entry name" value="TetR_C_13"/>
    <property type="match status" value="1"/>
</dbReference>
<dbReference type="SUPFAM" id="SSF48498">
    <property type="entry name" value="Tetracyclin repressor-like, C-terminal domain"/>
    <property type="match status" value="1"/>
</dbReference>
<dbReference type="EMBL" id="FRBL01000011">
    <property type="protein sequence ID" value="SHM79204.1"/>
    <property type="molecule type" value="Genomic_DNA"/>
</dbReference>